<dbReference type="Proteomes" id="UP001327225">
    <property type="component" value="Chromosome"/>
</dbReference>
<dbReference type="RefSeq" id="WP_322936372.1">
    <property type="nucleotide sequence ID" value="NZ_CP141059.1"/>
</dbReference>
<proteinExistence type="predicted"/>
<protein>
    <submittedName>
        <fullName evidence="1">Uncharacterized protein</fullName>
    </submittedName>
</protein>
<reference evidence="2" key="1">
    <citation type="submission" date="2023-12" db="EMBL/GenBank/DDBJ databases">
        <title>Novel species in genus Nocardioides.</title>
        <authorList>
            <person name="Zhou H."/>
        </authorList>
    </citation>
    <scope>NUCLEOTIDE SEQUENCE [LARGE SCALE GENOMIC DNA]</scope>
    <source>
        <strain evidence="2">HM61</strain>
    </source>
</reference>
<name>A0ABZ0ZLY6_9ACTN</name>
<keyword evidence="2" id="KW-1185">Reference proteome</keyword>
<accession>A0ABZ0ZLY6</accession>
<evidence type="ECO:0000313" key="2">
    <source>
        <dbReference type="Proteomes" id="UP001327225"/>
    </source>
</evidence>
<sequence length="427" mass="47067">MAKRPRQHGFAAFAPEDVADARAGRPPGDLREYGASRGLAWLDRARPLGFSAGSPGFDEYRFSVLRGDLPGGRYGVLMHQLMEIPVTKSPNVSGKLYGSVVKSGGSWWSFSLPNRTDIPIVGDFLDPPTDHSPREPFDTNAVWIPTTAVGTHVPESVLPLFLTRLDRRDKLSPYDFDQRRDLGSAGLPDWRLRTHGTPVSDALLHRLLTPSVREVLTRRANDPYFGVLLLRGTMVVRRNGFVLDPDELDRLAADMCTIADAVRDACLPELAPRPLTEPLPSPRSEHPEVTPAWRDGYIQVATRLGLAMEDPDELHRAFPALPLPGRVVAAMYGDLGGGVQGRLVYAAEMNLRAAERARGAVLLTAQPGTPDTPPAGERQDDRLLIHHQRSGMHVLVSAQTAGFYREEQEGLLDRALAFARERGLVRR</sequence>
<gene>
    <name evidence="1" type="ORF">SHK19_12255</name>
</gene>
<evidence type="ECO:0000313" key="1">
    <source>
        <dbReference type="EMBL" id="WQQ24739.1"/>
    </source>
</evidence>
<organism evidence="1 2">
    <name type="scientific">Nocardioides bizhenqiangii</name>
    <dbReference type="NCBI Taxonomy" id="3095076"/>
    <lineage>
        <taxon>Bacteria</taxon>
        <taxon>Bacillati</taxon>
        <taxon>Actinomycetota</taxon>
        <taxon>Actinomycetes</taxon>
        <taxon>Propionibacteriales</taxon>
        <taxon>Nocardioidaceae</taxon>
        <taxon>Nocardioides</taxon>
    </lineage>
</organism>
<dbReference type="EMBL" id="CP141059">
    <property type="protein sequence ID" value="WQQ24739.1"/>
    <property type="molecule type" value="Genomic_DNA"/>
</dbReference>